<evidence type="ECO:0000256" key="1">
    <source>
        <dbReference type="SAM" id="MobiDB-lite"/>
    </source>
</evidence>
<feature type="region of interest" description="Disordered" evidence="1">
    <location>
        <begin position="174"/>
        <end position="309"/>
    </location>
</feature>
<keyword evidence="2" id="KW-1133">Transmembrane helix</keyword>
<sequence>MFQKAGSRSWSDLIHTSRHRQGPLPQYKPHLKSFTQWQDTLSQFHKQRRVVWRDGDILWQRMMRYAYTVWSHCLRIAYAAFVQISIMARRYAENATGFQILIGVGIGGLVFIVSLLLIVRSQQNKRAIKALHLREKEALQDEEYDSDDFDFEDDLEEEEKASSLPPHLRKMLIASRQNRRSSSKDSALSRPRPSSLIRIVSSDPQSQLSENAMQMDLHARPGHSPVPNSRKRKESGRLLHGNEQSSSSSNASSPRLVHTAGRSAKQRRSTSRNSDHESKRPTRLDSLTRQGKSSQNNDEIGSQSPNSLKSFASAQTDMDSLWIGSPAETSNKLASILRREPQYYASLPQTPLAVDQHILDTRSPYGFWSVEPNSEFANSDTFHTLPPTSTLSPGRLPPGAGRGPTSPVGGGLGAGPRLGTLSPEQAQALWPEKRQKMVKLREPDWSPYIEVHERARERLDKMAEMSAIRSTSPFLVSGSSISEEGSGSGNGSNTGDEDDEFWFERFTKSTAASGRDWDWRKRRARQRATARMATIGGNSVSAVDANGMPMQTLNGVSAQLISDLQLQKPLPVQPGDSAVYLSENGQPRRQSPNSLPVPLRTASAPLLSTVSTENDRQDNVKAVENGSHGRNGQSPPSAYEQGRLIASGQNWPRFQSSARTLSLGSSANSSPKLNNEAGPFEKRSRRFSDTDQADADEAVSVPGRLSSLKPKAVKKLIMRGRSSKQDLRAVAEEEQQKYNRQQSNGKHVQENGIQATGWSVSPDDHQRQTRDVRKASSMNRLNAQFTASTPALPLSSMPDPPLGNHVSPWTEQRIESQQAWSSADAYGVSAPTSFEPERNGGGASLFARPSGRMTESQNDNVLTSDLAQLYSSFYAISPSQSPTLPQQDPSQHSPGRRRPVRHETMPLLHSTNQLGFTMPSTFLHETQSGVK</sequence>
<gene>
    <name evidence="3" type="ORF">FA14DRAFT_188110</name>
</gene>
<dbReference type="STRING" id="1280837.A0A316VLW5"/>
<dbReference type="GeneID" id="37023421"/>
<feature type="compositionally biased region" description="Basic and acidic residues" evidence="1">
    <location>
        <begin position="679"/>
        <end position="689"/>
    </location>
</feature>
<reference evidence="3 4" key="1">
    <citation type="journal article" date="2018" name="Mol. Biol. Evol.">
        <title>Broad Genomic Sampling Reveals a Smut Pathogenic Ancestry of the Fungal Clade Ustilaginomycotina.</title>
        <authorList>
            <person name="Kijpornyongpan T."/>
            <person name="Mondo S.J."/>
            <person name="Barry K."/>
            <person name="Sandor L."/>
            <person name="Lee J."/>
            <person name="Lipzen A."/>
            <person name="Pangilinan J."/>
            <person name="LaButti K."/>
            <person name="Hainaut M."/>
            <person name="Henrissat B."/>
            <person name="Grigoriev I.V."/>
            <person name="Spatafora J.W."/>
            <person name="Aime M.C."/>
        </authorList>
    </citation>
    <scope>NUCLEOTIDE SEQUENCE [LARGE SCALE GENOMIC DNA]</scope>
    <source>
        <strain evidence="3 4">MCA 3882</strain>
    </source>
</reference>
<evidence type="ECO:0000256" key="2">
    <source>
        <dbReference type="SAM" id="Phobius"/>
    </source>
</evidence>
<feature type="transmembrane region" description="Helical" evidence="2">
    <location>
        <begin position="98"/>
        <end position="119"/>
    </location>
</feature>
<feature type="compositionally biased region" description="Basic and acidic residues" evidence="1">
    <location>
        <begin position="273"/>
        <end position="283"/>
    </location>
</feature>
<evidence type="ECO:0000313" key="4">
    <source>
        <dbReference type="Proteomes" id="UP000245771"/>
    </source>
</evidence>
<feature type="compositionally biased region" description="Polar residues" evidence="1">
    <location>
        <begin position="583"/>
        <end position="594"/>
    </location>
</feature>
<dbReference type="EMBL" id="KZ819602">
    <property type="protein sequence ID" value="PWN38078.1"/>
    <property type="molecule type" value="Genomic_DNA"/>
</dbReference>
<feature type="compositionally biased region" description="Polar residues" evidence="1">
    <location>
        <begin position="662"/>
        <end position="673"/>
    </location>
</feature>
<name>A0A316VLW5_9BASI</name>
<feature type="region of interest" description="Disordered" evidence="1">
    <location>
        <begin position="474"/>
        <end position="498"/>
    </location>
</feature>
<feature type="compositionally biased region" description="Low complexity" evidence="1">
    <location>
        <begin position="393"/>
        <end position="407"/>
    </location>
</feature>
<protein>
    <submittedName>
        <fullName evidence="3">Uncharacterized protein</fullName>
    </submittedName>
</protein>
<dbReference type="OrthoDB" id="3358698at2759"/>
<feature type="region of interest" description="Disordered" evidence="1">
    <location>
        <begin position="662"/>
        <end position="702"/>
    </location>
</feature>
<dbReference type="RefSeq" id="XP_025358380.1">
    <property type="nucleotide sequence ID" value="XM_025501640.1"/>
</dbReference>
<proteinExistence type="predicted"/>
<feature type="compositionally biased region" description="Polar residues" evidence="1">
    <location>
        <begin position="285"/>
        <end position="309"/>
    </location>
</feature>
<feature type="region of interest" description="Disordered" evidence="1">
    <location>
        <begin position="575"/>
        <end position="599"/>
    </location>
</feature>
<feature type="region of interest" description="Disordered" evidence="1">
    <location>
        <begin position="877"/>
        <end position="900"/>
    </location>
</feature>
<accession>A0A316VLW5</accession>
<keyword evidence="2" id="KW-0812">Transmembrane</keyword>
<feature type="region of interest" description="Disordered" evidence="1">
    <location>
        <begin position="822"/>
        <end position="858"/>
    </location>
</feature>
<organism evidence="3 4">
    <name type="scientific">Meira miltonrushii</name>
    <dbReference type="NCBI Taxonomy" id="1280837"/>
    <lineage>
        <taxon>Eukaryota</taxon>
        <taxon>Fungi</taxon>
        <taxon>Dikarya</taxon>
        <taxon>Basidiomycota</taxon>
        <taxon>Ustilaginomycotina</taxon>
        <taxon>Exobasidiomycetes</taxon>
        <taxon>Exobasidiales</taxon>
        <taxon>Brachybasidiaceae</taxon>
        <taxon>Meira</taxon>
    </lineage>
</organism>
<dbReference type="AlphaFoldDB" id="A0A316VLW5"/>
<dbReference type="InParanoid" id="A0A316VLW5"/>
<feature type="compositionally biased region" description="Polar residues" evidence="1">
    <location>
        <begin position="202"/>
        <end position="212"/>
    </location>
</feature>
<keyword evidence="2" id="KW-0472">Membrane</keyword>
<evidence type="ECO:0000313" key="3">
    <source>
        <dbReference type="EMBL" id="PWN38078.1"/>
    </source>
</evidence>
<feature type="compositionally biased region" description="Polar residues" evidence="1">
    <location>
        <begin position="877"/>
        <end position="893"/>
    </location>
</feature>
<keyword evidence="4" id="KW-1185">Reference proteome</keyword>
<dbReference type="Proteomes" id="UP000245771">
    <property type="component" value="Unassembled WGS sequence"/>
</dbReference>
<feature type="region of interest" description="Disordered" evidence="1">
    <location>
        <begin position="389"/>
        <end position="420"/>
    </location>
</feature>